<dbReference type="GO" id="GO:0006298">
    <property type="term" value="P:mismatch repair"/>
    <property type="evidence" value="ECO:0007669"/>
    <property type="project" value="InterPro"/>
</dbReference>
<dbReference type="GO" id="GO:0140664">
    <property type="term" value="F:ATP-dependent DNA damage sensor activity"/>
    <property type="evidence" value="ECO:0007669"/>
    <property type="project" value="InterPro"/>
</dbReference>
<evidence type="ECO:0000313" key="5">
    <source>
        <dbReference type="EMBL" id="HGH61785.1"/>
    </source>
</evidence>
<reference evidence="5" key="1">
    <citation type="journal article" date="2020" name="mSystems">
        <title>Genome- and Community-Level Interaction Insights into Carbon Utilization and Element Cycling Functions of Hydrothermarchaeota in Hydrothermal Sediment.</title>
        <authorList>
            <person name="Zhou Z."/>
            <person name="Liu Y."/>
            <person name="Xu W."/>
            <person name="Pan J."/>
            <person name="Luo Z.H."/>
            <person name="Li M."/>
        </authorList>
    </citation>
    <scope>NUCLEOTIDE SEQUENCE [LARGE SCALE GENOMIC DNA]</scope>
    <source>
        <strain evidence="5">SpSt-769</strain>
    </source>
</reference>
<protein>
    <submittedName>
        <fullName evidence="5">DNA mismatch repair protein MutS</fullName>
    </submittedName>
</protein>
<gene>
    <name evidence="5" type="ORF">ENV54_10855</name>
</gene>
<dbReference type="GO" id="GO:0005524">
    <property type="term" value="F:ATP binding"/>
    <property type="evidence" value="ECO:0007669"/>
    <property type="project" value="UniProtKB-KW"/>
</dbReference>
<dbReference type="EMBL" id="DTGT01000350">
    <property type="protein sequence ID" value="HGH61785.1"/>
    <property type="molecule type" value="Genomic_DNA"/>
</dbReference>
<dbReference type="GO" id="GO:0005829">
    <property type="term" value="C:cytosol"/>
    <property type="evidence" value="ECO:0007669"/>
    <property type="project" value="TreeGrafter"/>
</dbReference>
<keyword evidence="2" id="KW-0067">ATP-binding</keyword>
<dbReference type="PANTHER" id="PTHR11361">
    <property type="entry name" value="DNA MISMATCH REPAIR PROTEIN MUTS FAMILY MEMBER"/>
    <property type="match status" value="1"/>
</dbReference>
<dbReference type="PANTHER" id="PTHR11361:SF34">
    <property type="entry name" value="DNA MISMATCH REPAIR PROTEIN MSH1, MITOCHONDRIAL"/>
    <property type="match status" value="1"/>
</dbReference>
<dbReference type="SUPFAM" id="SSF52540">
    <property type="entry name" value="P-loop containing nucleoside triphosphate hydrolases"/>
    <property type="match status" value="1"/>
</dbReference>
<name>A0A7C4ETS6_9BACT</name>
<dbReference type="SMART" id="SM00534">
    <property type="entry name" value="MUTSac"/>
    <property type="match status" value="1"/>
</dbReference>
<dbReference type="InterPro" id="IPR045076">
    <property type="entry name" value="MutS"/>
</dbReference>
<feature type="domain" description="DNA mismatch repair proteins mutS family" evidence="4">
    <location>
        <begin position="330"/>
        <end position="506"/>
    </location>
</feature>
<dbReference type="GO" id="GO:0030983">
    <property type="term" value="F:mismatched DNA binding"/>
    <property type="evidence" value="ECO:0007669"/>
    <property type="project" value="InterPro"/>
</dbReference>
<organism evidence="5">
    <name type="scientific">Desulfomonile tiedjei</name>
    <dbReference type="NCBI Taxonomy" id="2358"/>
    <lineage>
        <taxon>Bacteria</taxon>
        <taxon>Pseudomonadati</taxon>
        <taxon>Thermodesulfobacteriota</taxon>
        <taxon>Desulfomonilia</taxon>
        <taxon>Desulfomonilales</taxon>
        <taxon>Desulfomonilaceae</taxon>
        <taxon>Desulfomonile</taxon>
    </lineage>
</organism>
<evidence type="ECO:0000256" key="1">
    <source>
        <dbReference type="ARBA" id="ARBA00022741"/>
    </source>
</evidence>
<keyword evidence="1" id="KW-0547">Nucleotide-binding</keyword>
<evidence type="ECO:0000256" key="3">
    <source>
        <dbReference type="ARBA" id="ARBA00023125"/>
    </source>
</evidence>
<dbReference type="Gene3D" id="3.40.50.300">
    <property type="entry name" value="P-loop containing nucleotide triphosphate hydrolases"/>
    <property type="match status" value="1"/>
</dbReference>
<keyword evidence="3" id="KW-0238">DNA-binding</keyword>
<comment type="caution">
    <text evidence="5">The sequence shown here is derived from an EMBL/GenBank/DDBJ whole genome shotgun (WGS) entry which is preliminary data.</text>
</comment>
<evidence type="ECO:0000256" key="2">
    <source>
        <dbReference type="ARBA" id="ARBA00022840"/>
    </source>
</evidence>
<dbReference type="InterPro" id="IPR000432">
    <property type="entry name" value="DNA_mismatch_repair_MutS_C"/>
</dbReference>
<evidence type="ECO:0000259" key="4">
    <source>
        <dbReference type="SMART" id="SM00534"/>
    </source>
</evidence>
<dbReference type="InterPro" id="IPR027417">
    <property type="entry name" value="P-loop_NTPase"/>
</dbReference>
<proteinExistence type="predicted"/>
<dbReference type="Pfam" id="PF00488">
    <property type="entry name" value="MutS_V"/>
    <property type="match status" value="1"/>
</dbReference>
<dbReference type="AlphaFoldDB" id="A0A7C4ETS6"/>
<accession>A0A7C4ETS6</accession>
<sequence>MTFESILFYNASERLKECEVAQPDFFADLNLDQIVDAVTGTRRNYDLKPFFYIHLNDIEAIKYRQEVMKDLEAPTLSDQIRGFSRGMRQVRAYLQLIDKLFYKYHKEGWFLEAASVYCETLMDLRDSLAHADLKSRGLASFREYIASYIGSDAFASLRSETIALKTDLAGIEYCVIIKDGKIKVRKYESEIDYSADVEATFEKFKQAAVKDYRINLPEGTGMDHIEAQILDFVTKLYPEVFARLDKYCAQYAHFVDETVAAFDREVQFFLAWLEYLAKFKEAGLPFCYPRLSKENKEVYGCDTFDLALADKLVSEHSSVVCNDFYLKGPERIFVVSGPNQGGKTTFARTFGQMHYLACLGCPVPGKEAQLFLYDKLFTHFEKEENVKNLHGKLQDDLIRIHHMIQQSTSQSIFVLNEIFTSTTLRDGVFLSKKIIEKIMELDALCVCVTFMDELASLSEKTVSMVSTVAADNPAIRTYKILRKPADGLSYAILIAEKYRLTYDHLMERLP</sequence>